<dbReference type="Pfam" id="PF07670">
    <property type="entry name" value="Gate"/>
    <property type="match status" value="1"/>
</dbReference>
<organism evidence="3">
    <name type="scientific">human gut metagenome</name>
    <dbReference type="NCBI Taxonomy" id="408170"/>
    <lineage>
        <taxon>unclassified sequences</taxon>
        <taxon>metagenomes</taxon>
        <taxon>organismal metagenomes</taxon>
    </lineage>
</organism>
<proteinExistence type="predicted"/>
<feature type="transmembrane region" description="Helical" evidence="1">
    <location>
        <begin position="79"/>
        <end position="99"/>
    </location>
</feature>
<gene>
    <name evidence="3" type="ORF">OBE_03358</name>
</gene>
<feature type="transmembrane region" description="Helical" evidence="1">
    <location>
        <begin position="120"/>
        <end position="140"/>
    </location>
</feature>
<keyword evidence="1" id="KW-1133">Transmembrane helix</keyword>
<reference evidence="3" key="1">
    <citation type="journal article" date="2013" name="Environ. Microbiol.">
        <title>Microbiota from the distal guts of lean and obese adolescents exhibit partial functional redundancy besides clear differences in community structure.</title>
        <authorList>
            <person name="Ferrer M."/>
            <person name="Ruiz A."/>
            <person name="Lanza F."/>
            <person name="Haange S.B."/>
            <person name="Oberbach A."/>
            <person name="Till H."/>
            <person name="Bargiela R."/>
            <person name="Campoy C."/>
            <person name="Segura M.T."/>
            <person name="Richter M."/>
            <person name="von Bergen M."/>
            <person name="Seifert J."/>
            <person name="Suarez A."/>
        </authorList>
    </citation>
    <scope>NUCLEOTIDE SEQUENCE</scope>
</reference>
<protein>
    <submittedName>
        <fullName evidence="3">Spore maturation protein A</fullName>
    </submittedName>
</protein>
<dbReference type="InterPro" id="IPR011642">
    <property type="entry name" value="Gate_dom"/>
</dbReference>
<comment type="caution">
    <text evidence="3">The sequence shown here is derived from an EMBL/GenBank/DDBJ whole genome shotgun (WGS) entry which is preliminary data.</text>
</comment>
<keyword evidence="1" id="KW-0812">Transmembrane</keyword>
<feature type="domain" description="Nucleoside transporter/FeoB GTPase Gate" evidence="2">
    <location>
        <begin position="29"/>
        <end position="138"/>
    </location>
</feature>
<feature type="transmembrane region" description="Helical" evidence="1">
    <location>
        <begin position="152"/>
        <end position="175"/>
    </location>
</feature>
<sequence>FIFALLTGNINNFNNSIFNSCTQAVDLIIKLFGTMCLWNGLMKIVQKSSLINKLSNMISPLMKFLFPKMNKEDKEYKEITINIIANLLGIGNAATPLGLQAMKTMQEKNPNKDTITDSMAMFIVLNTASLQLIPTTVIAVRASMGSTNAAQIILPVWIVTLVADTAGIIASKLLMKKF</sequence>
<dbReference type="EMBL" id="AJWZ01002235">
    <property type="protein sequence ID" value="EKC71514.1"/>
    <property type="molecule type" value="Genomic_DNA"/>
</dbReference>
<evidence type="ECO:0000256" key="1">
    <source>
        <dbReference type="SAM" id="Phobius"/>
    </source>
</evidence>
<name>K1TV27_9ZZZZ</name>
<feature type="non-terminal residue" evidence="3">
    <location>
        <position position="1"/>
    </location>
</feature>
<accession>K1TV27</accession>
<evidence type="ECO:0000259" key="2">
    <source>
        <dbReference type="Pfam" id="PF07670"/>
    </source>
</evidence>
<keyword evidence="1" id="KW-0472">Membrane</keyword>
<evidence type="ECO:0000313" key="3">
    <source>
        <dbReference type="EMBL" id="EKC71514.1"/>
    </source>
</evidence>
<dbReference type="AlphaFoldDB" id="K1TV27"/>